<protein>
    <submittedName>
        <fullName evidence="1">Uncharacterized protein</fullName>
    </submittedName>
</protein>
<keyword evidence="2" id="KW-1185">Reference proteome</keyword>
<dbReference type="InterPro" id="IPR042097">
    <property type="entry name" value="Aminopeptidase_N-like_N_sf"/>
</dbReference>
<dbReference type="SUPFAM" id="SSF63737">
    <property type="entry name" value="Leukotriene A4 hydrolase N-terminal domain"/>
    <property type="match status" value="1"/>
</dbReference>
<proteinExistence type="predicted"/>
<evidence type="ECO:0000313" key="1">
    <source>
        <dbReference type="EMBL" id="KAK8781153.1"/>
    </source>
</evidence>
<evidence type="ECO:0000313" key="2">
    <source>
        <dbReference type="Proteomes" id="UP001321473"/>
    </source>
</evidence>
<name>A0AAQ4F324_AMBAM</name>
<sequence>MTSRFPTAVVVPADASPWRPLHYDLLLHPNLENQTYEGYVHAVFRMQKNARKFSSKSNLIVHLRIQSGIHRYLSTNEYGVADDRTFWQTLHPSGVLSRNMDTWANYGGYPVLSALRVSDDRGPALVLKQASLHTCTID</sequence>
<accession>A0AAQ4F324</accession>
<organism evidence="1 2">
    <name type="scientific">Amblyomma americanum</name>
    <name type="common">Lone star tick</name>
    <dbReference type="NCBI Taxonomy" id="6943"/>
    <lineage>
        <taxon>Eukaryota</taxon>
        <taxon>Metazoa</taxon>
        <taxon>Ecdysozoa</taxon>
        <taxon>Arthropoda</taxon>
        <taxon>Chelicerata</taxon>
        <taxon>Arachnida</taxon>
        <taxon>Acari</taxon>
        <taxon>Parasitiformes</taxon>
        <taxon>Ixodida</taxon>
        <taxon>Ixodoidea</taxon>
        <taxon>Ixodidae</taxon>
        <taxon>Amblyomminae</taxon>
        <taxon>Amblyomma</taxon>
    </lineage>
</organism>
<reference evidence="1 2" key="1">
    <citation type="journal article" date="2023" name="Arcadia Sci">
        <title>De novo assembly of a long-read Amblyomma americanum tick genome.</title>
        <authorList>
            <person name="Chou S."/>
            <person name="Poskanzer K.E."/>
            <person name="Rollins M."/>
            <person name="Thuy-Boun P.S."/>
        </authorList>
    </citation>
    <scope>NUCLEOTIDE SEQUENCE [LARGE SCALE GENOMIC DNA]</scope>
    <source>
        <strain evidence="1">F_SG_1</strain>
        <tissue evidence="1">Salivary glands</tissue>
    </source>
</reference>
<dbReference type="AlphaFoldDB" id="A0AAQ4F324"/>
<gene>
    <name evidence="1" type="ORF">V5799_017515</name>
</gene>
<dbReference type="EMBL" id="JARKHS020007968">
    <property type="protein sequence ID" value="KAK8781153.1"/>
    <property type="molecule type" value="Genomic_DNA"/>
</dbReference>
<comment type="caution">
    <text evidence="1">The sequence shown here is derived from an EMBL/GenBank/DDBJ whole genome shotgun (WGS) entry which is preliminary data.</text>
</comment>
<dbReference type="Proteomes" id="UP001321473">
    <property type="component" value="Unassembled WGS sequence"/>
</dbReference>